<dbReference type="Pfam" id="PF13682">
    <property type="entry name" value="CZB"/>
    <property type="match status" value="1"/>
</dbReference>
<dbReference type="Proteomes" id="UP000006327">
    <property type="component" value="Unassembled WGS sequence"/>
</dbReference>
<dbReference type="SUPFAM" id="SSF58104">
    <property type="entry name" value="Methyl-accepting chemotaxis protein (MCP) signaling domain"/>
    <property type="match status" value="1"/>
</dbReference>
<keyword evidence="7" id="KW-1185">Reference proteome</keyword>
<evidence type="ECO:0000256" key="2">
    <source>
        <dbReference type="ARBA" id="ARBA00023224"/>
    </source>
</evidence>
<dbReference type="InterPro" id="IPR004089">
    <property type="entry name" value="MCPsignal_dom"/>
</dbReference>
<evidence type="ECO:0000256" key="4">
    <source>
        <dbReference type="SAM" id="Coils"/>
    </source>
</evidence>
<dbReference type="InterPro" id="IPR025991">
    <property type="entry name" value="Chemoreceptor_zinc-bind_dom"/>
</dbReference>
<dbReference type="PANTHER" id="PTHR32089">
    <property type="entry name" value="METHYL-ACCEPTING CHEMOTAXIS PROTEIN MCPB"/>
    <property type="match status" value="1"/>
</dbReference>
<organism evidence="6 7">
    <name type="scientific">Paraglaciecola arctica BSs20135</name>
    <dbReference type="NCBI Taxonomy" id="493475"/>
    <lineage>
        <taxon>Bacteria</taxon>
        <taxon>Pseudomonadati</taxon>
        <taxon>Pseudomonadota</taxon>
        <taxon>Gammaproteobacteria</taxon>
        <taxon>Alteromonadales</taxon>
        <taxon>Alteromonadaceae</taxon>
        <taxon>Paraglaciecola</taxon>
    </lineage>
</organism>
<evidence type="ECO:0000256" key="3">
    <source>
        <dbReference type="PROSITE-ProRule" id="PRU00284"/>
    </source>
</evidence>
<dbReference type="STRING" id="493475.GARC_1152"/>
<dbReference type="Pfam" id="PF00015">
    <property type="entry name" value="MCPsignal"/>
    <property type="match status" value="1"/>
</dbReference>
<feature type="coiled-coil region" evidence="4">
    <location>
        <begin position="8"/>
        <end position="42"/>
    </location>
</feature>
<name>K6YIY5_9ALTE</name>
<evidence type="ECO:0000259" key="5">
    <source>
        <dbReference type="PROSITE" id="PS50111"/>
    </source>
</evidence>
<keyword evidence="4" id="KW-0175">Coiled coil</keyword>
<sequence length="360" mass="39735">MLVRKSRYVELEQKLAHLEAEKNRYKTENEDLIEELSAEKAAAAVRQEESFDQQIWPNLLDCIGQVTSIRESVLSSYEMINHESESIYELNEVLNLGQKSITAIAGGMEQITKKMHNMSQSMANLEAIADSINSFVETISKISDQTNLLALNAAIEAARAGDAGRGFSVVADEVRSLASNTSKSAEEVGGLIARIKQDTESGVKFATELEESNVELSNTIAGLNDSYSGINGTVSTMKSSIVGVTDRSFIQTVKLDHIVWKGEIYEVALGRSQKSADSFVDHKQCRLGQWYNSEQSHSYQKSSSFKALDRPHAEVHQNGIAALAQLQKGDIKQSLLSFEKMEQASEQVINILDDLSSQHN</sequence>
<dbReference type="GO" id="GO:0007165">
    <property type="term" value="P:signal transduction"/>
    <property type="evidence" value="ECO:0007669"/>
    <property type="project" value="UniProtKB-KW"/>
</dbReference>
<dbReference type="SMART" id="SM00283">
    <property type="entry name" value="MA"/>
    <property type="match status" value="1"/>
</dbReference>
<proteinExistence type="predicted"/>
<evidence type="ECO:0000313" key="7">
    <source>
        <dbReference type="Proteomes" id="UP000006327"/>
    </source>
</evidence>
<reference evidence="6 7" key="1">
    <citation type="journal article" date="2017" name="Antonie Van Leeuwenhoek">
        <title>Rhizobium rhizosphaerae sp. nov., a novel species isolated from rice rhizosphere.</title>
        <authorList>
            <person name="Zhao J.J."/>
            <person name="Zhang J."/>
            <person name="Zhang R.J."/>
            <person name="Zhang C.W."/>
            <person name="Yin H.Q."/>
            <person name="Zhang X.X."/>
        </authorList>
    </citation>
    <scope>NUCLEOTIDE SEQUENCE [LARGE SCALE GENOMIC DNA]</scope>
    <source>
        <strain evidence="6 7">BSs20135</strain>
    </source>
</reference>
<dbReference type="RefSeq" id="WP_007617635.1">
    <property type="nucleotide sequence ID" value="NZ_BAEO01000014.1"/>
</dbReference>
<evidence type="ECO:0000256" key="1">
    <source>
        <dbReference type="ARBA" id="ARBA00004370"/>
    </source>
</evidence>
<feature type="domain" description="Methyl-accepting transducer" evidence="5">
    <location>
        <begin position="37"/>
        <end position="241"/>
    </location>
</feature>
<dbReference type="eggNOG" id="COG0840">
    <property type="taxonomic scope" value="Bacteria"/>
</dbReference>
<comment type="subcellular location">
    <subcellularLocation>
        <location evidence="1">Membrane</location>
    </subcellularLocation>
</comment>
<dbReference type="PROSITE" id="PS50111">
    <property type="entry name" value="CHEMOTAXIS_TRANSDUC_2"/>
    <property type="match status" value="1"/>
</dbReference>
<comment type="caution">
    <text evidence="6">The sequence shown here is derived from an EMBL/GenBank/DDBJ whole genome shotgun (WGS) entry which is preliminary data.</text>
</comment>
<dbReference type="OrthoDB" id="9808588at2"/>
<dbReference type="EMBL" id="BAEO01000014">
    <property type="protein sequence ID" value="GAC18132.1"/>
    <property type="molecule type" value="Genomic_DNA"/>
</dbReference>
<accession>K6YIY5</accession>
<dbReference type="GO" id="GO:0016020">
    <property type="term" value="C:membrane"/>
    <property type="evidence" value="ECO:0007669"/>
    <property type="project" value="UniProtKB-SubCell"/>
</dbReference>
<protein>
    <submittedName>
        <fullName evidence="6">Methyl-accepting chemotaxis protein</fullName>
    </submittedName>
</protein>
<dbReference type="GO" id="GO:0006935">
    <property type="term" value="P:chemotaxis"/>
    <property type="evidence" value="ECO:0007669"/>
    <property type="project" value="UniProtKB-ARBA"/>
</dbReference>
<dbReference type="Gene3D" id="1.20.120.30">
    <property type="entry name" value="Aspartate receptor, ligand-binding domain"/>
    <property type="match status" value="1"/>
</dbReference>
<dbReference type="AlphaFoldDB" id="K6YIY5"/>
<keyword evidence="2 3" id="KW-0807">Transducer</keyword>
<dbReference type="Gene3D" id="1.10.287.950">
    <property type="entry name" value="Methyl-accepting chemotaxis protein"/>
    <property type="match status" value="1"/>
</dbReference>
<evidence type="ECO:0000313" key="6">
    <source>
        <dbReference type="EMBL" id="GAC18132.1"/>
    </source>
</evidence>
<gene>
    <name evidence="6" type="ORF">GARC_1152</name>
</gene>
<dbReference type="PANTHER" id="PTHR32089:SF112">
    <property type="entry name" value="LYSOZYME-LIKE PROTEIN-RELATED"/>
    <property type="match status" value="1"/>
</dbReference>